<organism evidence="8 9">
    <name type="scientific">Paeniglutamicibacter gangotriensis</name>
    <dbReference type="NCBI Taxonomy" id="254787"/>
    <lineage>
        <taxon>Bacteria</taxon>
        <taxon>Bacillati</taxon>
        <taxon>Actinomycetota</taxon>
        <taxon>Actinomycetes</taxon>
        <taxon>Micrococcales</taxon>
        <taxon>Micrococcaceae</taxon>
        <taxon>Paeniglutamicibacter</taxon>
    </lineage>
</organism>
<dbReference type="EMBL" id="VOBL01000003">
    <property type="protein sequence ID" value="KAA0978857.1"/>
    <property type="molecule type" value="Genomic_DNA"/>
</dbReference>
<dbReference type="Gene3D" id="3.40.640.10">
    <property type="entry name" value="Type I PLP-dependent aspartate aminotransferase-like (Major domain)"/>
    <property type="match status" value="1"/>
</dbReference>
<dbReference type="GO" id="GO:0003961">
    <property type="term" value="F:O-acetylhomoserine aminocarboxypropyltransferase activity"/>
    <property type="evidence" value="ECO:0007669"/>
    <property type="project" value="TreeGrafter"/>
</dbReference>
<dbReference type="InterPro" id="IPR000277">
    <property type="entry name" value="Cys/Met-Metab_PyrdxlP-dep_enz"/>
</dbReference>
<evidence type="ECO:0000256" key="1">
    <source>
        <dbReference type="ARBA" id="ARBA00001933"/>
    </source>
</evidence>
<dbReference type="InterPro" id="IPR015424">
    <property type="entry name" value="PyrdxlP-dep_Trfase"/>
</dbReference>
<dbReference type="InterPro" id="IPR015422">
    <property type="entry name" value="PyrdxlP-dep_Trfase_small"/>
</dbReference>
<dbReference type="Pfam" id="PF01053">
    <property type="entry name" value="Cys_Met_Meta_PP"/>
    <property type="match status" value="1"/>
</dbReference>
<dbReference type="Proteomes" id="UP000323856">
    <property type="component" value="Unassembled WGS sequence"/>
</dbReference>
<dbReference type="OrthoDB" id="9780685at2"/>
<dbReference type="AlphaFoldDB" id="A0A5B0EIH8"/>
<comment type="similarity">
    <text evidence="2 6">Belongs to the trans-sulfuration enzymes family.</text>
</comment>
<protein>
    <submittedName>
        <fullName evidence="8">O-acetylhomoserine aminocarboxypropyltransferase/cysteine synthase</fullName>
    </submittedName>
</protein>
<feature type="modified residue" description="N6-(pyridoxal phosphate)lysine" evidence="5">
    <location>
        <position position="209"/>
    </location>
</feature>
<proteinExistence type="inferred from homology"/>
<dbReference type="InterPro" id="IPR015421">
    <property type="entry name" value="PyrdxlP-dep_Trfase_major"/>
</dbReference>
<comment type="caution">
    <text evidence="8">The sequence shown here is derived from an EMBL/GenBank/DDBJ whole genome shotgun (WGS) entry which is preliminary data.</text>
</comment>
<dbReference type="GO" id="GO:0071269">
    <property type="term" value="P:L-homocysteine biosynthetic process"/>
    <property type="evidence" value="ECO:0007669"/>
    <property type="project" value="TreeGrafter"/>
</dbReference>
<accession>A0A5B0EIH8</accession>
<evidence type="ECO:0000313" key="9">
    <source>
        <dbReference type="Proteomes" id="UP000323856"/>
    </source>
</evidence>
<dbReference type="GO" id="GO:0005737">
    <property type="term" value="C:cytoplasm"/>
    <property type="evidence" value="ECO:0007669"/>
    <property type="project" value="TreeGrafter"/>
</dbReference>
<evidence type="ECO:0000256" key="2">
    <source>
        <dbReference type="ARBA" id="ARBA00009077"/>
    </source>
</evidence>
<feature type="compositionally biased region" description="Polar residues" evidence="7">
    <location>
        <begin position="1"/>
        <end position="11"/>
    </location>
</feature>
<dbReference type="PANTHER" id="PTHR43797:SF2">
    <property type="entry name" value="HOMOCYSTEINE_CYSTEINE SYNTHASE"/>
    <property type="match status" value="1"/>
</dbReference>
<name>A0A5B0EIH8_9MICC</name>
<dbReference type="GO" id="GO:0030170">
    <property type="term" value="F:pyridoxal phosphate binding"/>
    <property type="evidence" value="ECO:0007669"/>
    <property type="project" value="InterPro"/>
</dbReference>
<evidence type="ECO:0000256" key="3">
    <source>
        <dbReference type="ARBA" id="ARBA00022679"/>
    </source>
</evidence>
<dbReference type="SUPFAM" id="SSF53383">
    <property type="entry name" value="PLP-dependent transferases"/>
    <property type="match status" value="1"/>
</dbReference>
<feature type="region of interest" description="Disordered" evidence="7">
    <location>
        <begin position="1"/>
        <end position="20"/>
    </location>
</feature>
<dbReference type="GO" id="GO:0006535">
    <property type="term" value="P:cysteine biosynthetic process from serine"/>
    <property type="evidence" value="ECO:0007669"/>
    <property type="project" value="TreeGrafter"/>
</dbReference>
<dbReference type="RefSeq" id="WP_007270694.1">
    <property type="nucleotide sequence ID" value="NZ_JBITUG010000020.1"/>
</dbReference>
<evidence type="ECO:0000313" key="8">
    <source>
        <dbReference type="EMBL" id="KAA0978857.1"/>
    </source>
</evidence>
<dbReference type="FunFam" id="3.40.640.10:FF:000035">
    <property type="entry name" value="O-succinylhomoserine sulfhydrylase"/>
    <property type="match status" value="1"/>
</dbReference>
<evidence type="ECO:0000256" key="7">
    <source>
        <dbReference type="SAM" id="MobiDB-lite"/>
    </source>
</evidence>
<sequence length="445" mass="46327">MASSSWQNATTEIHAGYSPTGEHRPMTVPIYNTAAYQFPDYATAARLFSLKEPGFTYSRTGNPTVAVLEERAAALEGGIGAIATATGQAAVALSLLALLQGPNHLVASNKLYGGTVDLLTDTFADFGITVTFVDPEDPANWAAAITEKTRGFLLESVSNPLATLVDLRVITDLAHAAGIPVVVDNTLATPAACRPIEFGADIVVHSATKALSGHGSVLGGLIIDAGTFDFTDAARWPQIAGPKARYGGDLLLGRYGAKAYLMLARSKFLHDLGPTLSAASASSILTGIETLSLRVAKAQANVLELVKALGGHPAVARVHHPSVPTHQDHELAKEYFPNGTGCVFSFDLVDAAAVPQLVDSLKLFALAANIGDARSLIVHPAAMTHCRLNDEQLAAAGIAPGTLRLSVGLEDAGDLVDDLITGLDGLGRNNTSETVANAPRTSINA</sequence>
<dbReference type="PIRSF" id="PIRSF001434">
    <property type="entry name" value="CGS"/>
    <property type="match status" value="1"/>
</dbReference>
<keyword evidence="4 5" id="KW-0663">Pyridoxal phosphate</keyword>
<dbReference type="InterPro" id="IPR006235">
    <property type="entry name" value="OAc-hSer/O-AcSer_sulfhydrylase"/>
</dbReference>
<dbReference type="CDD" id="cd00614">
    <property type="entry name" value="CGS_like"/>
    <property type="match status" value="1"/>
</dbReference>
<dbReference type="GO" id="GO:0019346">
    <property type="term" value="P:transsulfuration"/>
    <property type="evidence" value="ECO:0007669"/>
    <property type="project" value="InterPro"/>
</dbReference>
<gene>
    <name evidence="8" type="ORF">FQ154_03610</name>
</gene>
<comment type="cofactor">
    <cofactor evidence="1 6">
        <name>pyridoxal 5'-phosphate</name>
        <dbReference type="ChEBI" id="CHEBI:597326"/>
    </cofactor>
</comment>
<evidence type="ECO:0000256" key="4">
    <source>
        <dbReference type="ARBA" id="ARBA00022898"/>
    </source>
</evidence>
<evidence type="ECO:0000256" key="6">
    <source>
        <dbReference type="RuleBase" id="RU362118"/>
    </source>
</evidence>
<dbReference type="Gene3D" id="3.90.1150.10">
    <property type="entry name" value="Aspartate Aminotransferase, domain 1"/>
    <property type="match status" value="1"/>
</dbReference>
<reference evidence="8 9" key="1">
    <citation type="submission" date="2019-07" db="EMBL/GenBank/DDBJ databases">
        <title>Analysis of the biochemical properties, biological activity and biotechnological potential of siderophores and biosurfactants produced by Antarctic psychrotolerant bacteria.</title>
        <authorList>
            <person name="Styczynski M."/>
            <person name="Krucon T."/>
            <person name="Decewicz P."/>
            <person name="Dziewit L."/>
        </authorList>
    </citation>
    <scope>NUCLEOTIDE SEQUENCE [LARGE SCALE GENOMIC DNA]</scope>
    <source>
        <strain evidence="8 9">ANT_H27</strain>
    </source>
</reference>
<dbReference type="PANTHER" id="PTHR43797">
    <property type="entry name" value="HOMOCYSTEINE/CYSTEINE SYNTHASE"/>
    <property type="match status" value="1"/>
</dbReference>
<evidence type="ECO:0000256" key="5">
    <source>
        <dbReference type="PIRSR" id="PIRSR001434-2"/>
    </source>
</evidence>
<keyword evidence="3 8" id="KW-0808">Transferase</keyword>
<dbReference type="GO" id="GO:0004124">
    <property type="term" value="F:cysteine synthase activity"/>
    <property type="evidence" value="ECO:0007669"/>
    <property type="project" value="TreeGrafter"/>
</dbReference>